<reference evidence="1 2" key="1">
    <citation type="journal article" date="2014" name="PLoS Genet.">
        <title>Phylogenetically driven sequencing of extremely halophilic archaea reveals strategies for static and dynamic osmo-response.</title>
        <authorList>
            <person name="Becker E.A."/>
            <person name="Seitzer P.M."/>
            <person name="Tritt A."/>
            <person name="Larsen D."/>
            <person name="Krusor M."/>
            <person name="Yao A.I."/>
            <person name="Wu D."/>
            <person name="Madern D."/>
            <person name="Eisen J.A."/>
            <person name="Darling A.E."/>
            <person name="Facciotti M.T."/>
        </authorList>
    </citation>
    <scope>NUCLEOTIDE SEQUENCE [LARGE SCALE GENOMIC DNA]</scope>
    <source>
        <strain evidence="1 2">JCM 14978</strain>
    </source>
</reference>
<proteinExistence type="predicted"/>
<name>M0P6Z8_9EURY</name>
<sequence>MNRRDVVVGLGAIVGTGATASGTGAFGAAEVSRQAEIDIVDDSDGLVGLVANEAIAGVQMDSGGELTVSIGDDDPGVNVSSVYQFGAFVTDDGVEDITGDTFSVVTEGDPSDMSEGQDSLESAFAVVNQSAEDLSVTVDFRLNDDIDGGTEYAFELQSSQSGNGTREGLATSPITTTDQLTAQLATGESIGVSFVINALEGVVTDEISGSLSVSATAV</sequence>
<dbReference type="EMBL" id="AOJH01000040">
    <property type="protein sequence ID" value="EMA65836.1"/>
    <property type="molecule type" value="Genomic_DNA"/>
</dbReference>
<dbReference type="RefSeq" id="WP_008847803.1">
    <property type="nucleotide sequence ID" value="NZ_AOJH01000040.1"/>
</dbReference>
<comment type="caution">
    <text evidence="1">The sequence shown here is derived from an EMBL/GenBank/DDBJ whole genome shotgun (WGS) entry which is preliminary data.</text>
</comment>
<gene>
    <name evidence="1" type="ORF">C468_05333</name>
</gene>
<evidence type="ECO:0000313" key="1">
    <source>
        <dbReference type="EMBL" id="EMA65836.1"/>
    </source>
</evidence>
<evidence type="ECO:0000313" key="2">
    <source>
        <dbReference type="Proteomes" id="UP000011546"/>
    </source>
</evidence>
<dbReference type="AlphaFoldDB" id="M0P6Z8"/>
<keyword evidence="2" id="KW-1185">Reference proteome</keyword>
<dbReference type="Proteomes" id="UP000011546">
    <property type="component" value="Unassembled WGS sequence"/>
</dbReference>
<organism evidence="1 2">
    <name type="scientific">Halorubrum kocurii JCM 14978</name>
    <dbReference type="NCBI Taxonomy" id="1230456"/>
    <lineage>
        <taxon>Archaea</taxon>
        <taxon>Methanobacteriati</taxon>
        <taxon>Methanobacteriota</taxon>
        <taxon>Stenosarchaea group</taxon>
        <taxon>Halobacteria</taxon>
        <taxon>Halobacteriales</taxon>
        <taxon>Haloferacaceae</taxon>
        <taxon>Halorubrum</taxon>
    </lineage>
</organism>
<accession>M0P6Z8</accession>
<dbReference type="PATRIC" id="fig|1230456.3.peg.1035"/>
<protein>
    <submittedName>
        <fullName evidence="1">Uncharacterized protein</fullName>
    </submittedName>
</protein>